<reference evidence="15" key="1">
    <citation type="submission" date="2016-07" db="EMBL/GenBank/DDBJ databases">
        <authorList>
            <person name="Bretaudeau A."/>
        </authorList>
    </citation>
    <scope>NUCLEOTIDE SEQUENCE</scope>
    <source>
        <strain evidence="15">Rice</strain>
        <tissue evidence="15">Whole body</tissue>
    </source>
</reference>
<dbReference type="PANTHER" id="PTHR24292:SF45">
    <property type="entry name" value="CYTOCHROME P450 6G1-RELATED"/>
    <property type="match status" value="1"/>
</dbReference>
<keyword evidence="12" id="KW-0503">Monooxygenase</keyword>
<proteinExistence type="inferred from homology"/>
<evidence type="ECO:0000256" key="13">
    <source>
        <dbReference type="ARBA" id="ARBA00023136"/>
    </source>
</evidence>
<evidence type="ECO:0000256" key="2">
    <source>
        <dbReference type="ARBA" id="ARBA00004174"/>
    </source>
</evidence>
<evidence type="ECO:0000256" key="1">
    <source>
        <dbReference type="ARBA" id="ARBA00001971"/>
    </source>
</evidence>
<dbReference type="EC" id="1.14.14.1" evidence="5"/>
<dbReference type="EMBL" id="ODYU01005344">
    <property type="protein sequence ID" value="SOQ46090.1"/>
    <property type="molecule type" value="Genomic_DNA"/>
</dbReference>
<dbReference type="InterPro" id="IPR001128">
    <property type="entry name" value="Cyt_P450"/>
</dbReference>
<keyword evidence="8" id="KW-0256">Endoplasmic reticulum</keyword>
<keyword evidence="9" id="KW-0492">Microsome</keyword>
<organism evidence="15">
    <name type="scientific">Spodoptera frugiperda</name>
    <name type="common">Fall armyworm</name>
    <dbReference type="NCBI Taxonomy" id="7108"/>
    <lineage>
        <taxon>Eukaryota</taxon>
        <taxon>Metazoa</taxon>
        <taxon>Ecdysozoa</taxon>
        <taxon>Arthropoda</taxon>
        <taxon>Hexapoda</taxon>
        <taxon>Insecta</taxon>
        <taxon>Pterygota</taxon>
        <taxon>Neoptera</taxon>
        <taxon>Endopterygota</taxon>
        <taxon>Lepidoptera</taxon>
        <taxon>Glossata</taxon>
        <taxon>Ditrysia</taxon>
        <taxon>Noctuoidea</taxon>
        <taxon>Noctuidae</taxon>
        <taxon>Amphipyrinae</taxon>
        <taxon>Spodoptera</taxon>
    </lineage>
</organism>
<dbReference type="Gene3D" id="1.10.630.10">
    <property type="entry name" value="Cytochrome P450"/>
    <property type="match status" value="1"/>
</dbReference>
<dbReference type="InterPro" id="IPR036396">
    <property type="entry name" value="Cyt_P450_sf"/>
</dbReference>
<evidence type="ECO:0000256" key="5">
    <source>
        <dbReference type="ARBA" id="ARBA00012109"/>
    </source>
</evidence>
<name>A0A2H1VZ19_SPOFR</name>
<dbReference type="PANTHER" id="PTHR24292">
    <property type="entry name" value="CYTOCHROME P450"/>
    <property type="match status" value="1"/>
</dbReference>
<dbReference type="GO" id="GO:0016712">
    <property type="term" value="F:oxidoreductase activity, acting on paired donors, with incorporation or reduction of molecular oxygen, reduced flavin or flavoprotein as one donor, and incorporation of one atom of oxygen"/>
    <property type="evidence" value="ECO:0007669"/>
    <property type="project" value="UniProtKB-EC"/>
</dbReference>
<sequence length="205" mass="23756">MRKVYNDFKAPYVGMWQFWRPALVVNSPEIARRILVKDADVFRNRFLSSGKSDPIGALNVFTVNVWRNPTFLYLRKIESIIILFCAQDPLWSKLRRRLTLVFTAAKLRSLNGITVAKTKDFVKRLEIESKKPELIDLRQKICTDFTTDVIGEAAFGITSNCLADGDSIMRRVTREFQAFNLHRGLSWSSIFFFPELVDIFRPQSI</sequence>
<evidence type="ECO:0000256" key="10">
    <source>
        <dbReference type="ARBA" id="ARBA00023002"/>
    </source>
</evidence>
<keyword evidence="7" id="KW-0479">Metal-binding</keyword>
<keyword evidence="6" id="KW-0349">Heme</keyword>
<keyword evidence="10" id="KW-0560">Oxidoreductase</keyword>
<evidence type="ECO:0000256" key="8">
    <source>
        <dbReference type="ARBA" id="ARBA00022824"/>
    </source>
</evidence>
<comment type="subcellular location">
    <subcellularLocation>
        <location evidence="3">Endoplasmic reticulum membrane</location>
        <topology evidence="3">Peripheral membrane protein</topology>
    </subcellularLocation>
    <subcellularLocation>
        <location evidence="2">Microsome membrane</location>
        <topology evidence="2">Peripheral membrane protein</topology>
    </subcellularLocation>
</comment>
<evidence type="ECO:0000256" key="9">
    <source>
        <dbReference type="ARBA" id="ARBA00022848"/>
    </source>
</evidence>
<comment type="catalytic activity">
    <reaction evidence="14">
        <text>an organic molecule + reduced [NADPH--hemoprotein reductase] + O2 = an alcohol + oxidized [NADPH--hemoprotein reductase] + H2O + H(+)</text>
        <dbReference type="Rhea" id="RHEA:17149"/>
        <dbReference type="Rhea" id="RHEA-COMP:11964"/>
        <dbReference type="Rhea" id="RHEA-COMP:11965"/>
        <dbReference type="ChEBI" id="CHEBI:15377"/>
        <dbReference type="ChEBI" id="CHEBI:15378"/>
        <dbReference type="ChEBI" id="CHEBI:15379"/>
        <dbReference type="ChEBI" id="CHEBI:30879"/>
        <dbReference type="ChEBI" id="CHEBI:57618"/>
        <dbReference type="ChEBI" id="CHEBI:58210"/>
        <dbReference type="ChEBI" id="CHEBI:142491"/>
        <dbReference type="EC" id="1.14.14.1"/>
    </reaction>
</comment>
<dbReference type="SUPFAM" id="SSF48264">
    <property type="entry name" value="Cytochrome P450"/>
    <property type="match status" value="1"/>
</dbReference>
<evidence type="ECO:0000256" key="14">
    <source>
        <dbReference type="ARBA" id="ARBA00047827"/>
    </source>
</evidence>
<keyword evidence="13" id="KW-0472">Membrane</keyword>
<keyword evidence="11" id="KW-0408">Iron</keyword>
<accession>A0A2H1VZ19</accession>
<dbReference type="Pfam" id="PF00067">
    <property type="entry name" value="p450"/>
    <property type="match status" value="1"/>
</dbReference>
<protein>
    <recommendedName>
        <fullName evidence="5">unspecific monooxygenase</fullName>
        <ecNumber evidence="5">1.14.14.1</ecNumber>
    </recommendedName>
</protein>
<dbReference type="GO" id="GO:0005789">
    <property type="term" value="C:endoplasmic reticulum membrane"/>
    <property type="evidence" value="ECO:0007669"/>
    <property type="project" value="UniProtKB-SubCell"/>
</dbReference>
<dbReference type="AlphaFoldDB" id="A0A2H1VZ19"/>
<evidence type="ECO:0000256" key="6">
    <source>
        <dbReference type="ARBA" id="ARBA00022617"/>
    </source>
</evidence>
<evidence type="ECO:0000256" key="7">
    <source>
        <dbReference type="ARBA" id="ARBA00022723"/>
    </source>
</evidence>
<comment type="cofactor">
    <cofactor evidence="1">
        <name>heme</name>
        <dbReference type="ChEBI" id="CHEBI:30413"/>
    </cofactor>
</comment>
<evidence type="ECO:0000256" key="4">
    <source>
        <dbReference type="ARBA" id="ARBA00010617"/>
    </source>
</evidence>
<evidence type="ECO:0000256" key="3">
    <source>
        <dbReference type="ARBA" id="ARBA00004406"/>
    </source>
</evidence>
<dbReference type="GO" id="GO:0020037">
    <property type="term" value="F:heme binding"/>
    <property type="evidence" value="ECO:0007669"/>
    <property type="project" value="InterPro"/>
</dbReference>
<gene>
    <name evidence="15" type="primary">SFRICE030221.2</name>
    <name evidence="15" type="ORF">SFRICE_030221.2</name>
</gene>
<dbReference type="InterPro" id="IPR050476">
    <property type="entry name" value="Insect_CytP450_Detox"/>
</dbReference>
<evidence type="ECO:0000313" key="15">
    <source>
        <dbReference type="EMBL" id="SOQ46090.1"/>
    </source>
</evidence>
<evidence type="ECO:0000256" key="11">
    <source>
        <dbReference type="ARBA" id="ARBA00023004"/>
    </source>
</evidence>
<evidence type="ECO:0000256" key="12">
    <source>
        <dbReference type="ARBA" id="ARBA00023033"/>
    </source>
</evidence>
<dbReference type="GO" id="GO:0005506">
    <property type="term" value="F:iron ion binding"/>
    <property type="evidence" value="ECO:0007669"/>
    <property type="project" value="InterPro"/>
</dbReference>
<comment type="similarity">
    <text evidence="4">Belongs to the cytochrome P450 family.</text>
</comment>